<dbReference type="InterPro" id="IPR035901">
    <property type="entry name" value="GIY-YIG_endonuc_sf"/>
</dbReference>
<dbReference type="SUPFAM" id="SSF82771">
    <property type="entry name" value="GIY-YIG endonuclease"/>
    <property type="match status" value="1"/>
</dbReference>
<dbReference type="EMBL" id="WHLY01000002">
    <property type="protein sequence ID" value="MPR36121.1"/>
    <property type="molecule type" value="Genomic_DNA"/>
</dbReference>
<dbReference type="PROSITE" id="PS50164">
    <property type="entry name" value="GIY_YIG"/>
    <property type="match status" value="1"/>
</dbReference>
<dbReference type="AlphaFoldDB" id="A0A7C9BIN4"/>
<dbReference type="InterPro" id="IPR000305">
    <property type="entry name" value="GIY-YIG_endonuc"/>
</dbReference>
<comment type="caution">
    <text evidence="2">The sequence shown here is derived from an EMBL/GenBank/DDBJ whole genome shotgun (WGS) entry which is preliminary data.</text>
</comment>
<protein>
    <recommendedName>
        <fullName evidence="1">GIY-YIG domain-containing protein</fullName>
    </recommendedName>
</protein>
<evidence type="ECO:0000313" key="2">
    <source>
        <dbReference type="EMBL" id="MPR36121.1"/>
    </source>
</evidence>
<name>A0A7C9BIN4_9BACT</name>
<keyword evidence="3" id="KW-1185">Reference proteome</keyword>
<evidence type="ECO:0000313" key="3">
    <source>
        <dbReference type="Proteomes" id="UP000479293"/>
    </source>
</evidence>
<gene>
    <name evidence="2" type="ORF">GBK04_22930</name>
</gene>
<reference evidence="2 3" key="1">
    <citation type="submission" date="2019-10" db="EMBL/GenBank/DDBJ databases">
        <title>Draft Genome Sequence of Cytophagaceae sp. SJW1-29.</title>
        <authorList>
            <person name="Choi A."/>
        </authorList>
    </citation>
    <scope>NUCLEOTIDE SEQUENCE [LARGE SCALE GENOMIC DNA]</scope>
    <source>
        <strain evidence="2 3">SJW1-29</strain>
    </source>
</reference>
<feature type="domain" description="GIY-YIG" evidence="1">
    <location>
        <begin position="34"/>
        <end position="108"/>
    </location>
</feature>
<evidence type="ECO:0000259" key="1">
    <source>
        <dbReference type="PROSITE" id="PS50164"/>
    </source>
</evidence>
<proteinExistence type="predicted"/>
<dbReference type="Proteomes" id="UP000479293">
    <property type="component" value="Unassembled WGS sequence"/>
</dbReference>
<dbReference type="RefSeq" id="WP_152763759.1">
    <property type="nucleotide sequence ID" value="NZ_WHLY01000002.1"/>
</dbReference>
<dbReference type="CDD" id="cd00719">
    <property type="entry name" value="GIY-YIG_SF"/>
    <property type="match status" value="1"/>
</dbReference>
<accession>A0A7C9BIN4</accession>
<organism evidence="2 3">
    <name type="scientific">Salmonirosea aquatica</name>
    <dbReference type="NCBI Taxonomy" id="2654236"/>
    <lineage>
        <taxon>Bacteria</taxon>
        <taxon>Pseudomonadati</taxon>
        <taxon>Bacteroidota</taxon>
        <taxon>Cytophagia</taxon>
        <taxon>Cytophagales</taxon>
        <taxon>Spirosomataceae</taxon>
        <taxon>Salmonirosea</taxon>
    </lineage>
</organism>
<sequence length="326" mass="38245">MSSNIINHLGFQFDDAISVQGRYSISDLFPPSKNRCGIYLLNFSDSTFYIGQAIDVVRRFSQHRKNYDTIYQLWFLPVKKENLNDVEQKLIFEAEKLGLLLINKTFVSNILGDTDLDLIISPLEQENWLTTNTHSQNEVSNIYSVVNIKHRVKYRHNFEKLRQVPIYIQLKRILNFYLVNCLPAHKMTELSFWSLSCLPSTNANTFPRYISLNINAMEALVMGYEKKTKTEFCFVVLSRRLFNRKTDLKNLHRKYSTMRIFESKYRAGGSDQVRFEFSNLIEFESFLTTNSLIINSIKNFNLRLMRKGGTIYSPFHCFDLVRDILS</sequence>